<evidence type="ECO:0000313" key="2">
    <source>
        <dbReference type="EMBL" id="MCM8558287.1"/>
    </source>
</evidence>
<reference evidence="2" key="1">
    <citation type="submission" date="2022-06" db="EMBL/GenBank/DDBJ databases">
        <title>Sphingomicrobium sedimins sp. nov., a marine bacterium isolated from tidal flat.</title>
        <authorList>
            <person name="Kim C.-H."/>
            <person name="Yoo Y."/>
            <person name="Kim J.-J."/>
        </authorList>
    </citation>
    <scope>NUCLEOTIDE SEQUENCE</scope>
    <source>
        <strain evidence="2">GRR-S6-50</strain>
    </source>
</reference>
<dbReference type="Proteomes" id="UP001155128">
    <property type="component" value="Unassembled WGS sequence"/>
</dbReference>
<keyword evidence="1" id="KW-0472">Membrane</keyword>
<keyword evidence="1" id="KW-0812">Transmembrane</keyword>
<keyword evidence="3" id="KW-1185">Reference proteome</keyword>
<dbReference type="RefSeq" id="WP_252115077.1">
    <property type="nucleotide sequence ID" value="NZ_JAMSHT010000001.1"/>
</dbReference>
<name>A0A9X2EN83_9SPHN</name>
<dbReference type="EMBL" id="JAMSHT010000001">
    <property type="protein sequence ID" value="MCM8558287.1"/>
    <property type="molecule type" value="Genomic_DNA"/>
</dbReference>
<evidence type="ECO:0000256" key="1">
    <source>
        <dbReference type="SAM" id="Phobius"/>
    </source>
</evidence>
<comment type="caution">
    <text evidence="2">The sequence shown here is derived from an EMBL/GenBank/DDBJ whole genome shotgun (WGS) entry which is preliminary data.</text>
</comment>
<protein>
    <submittedName>
        <fullName evidence="2">Uncharacterized protein</fullName>
    </submittedName>
</protein>
<sequence>MDNIAPATPRSRLTPYLWGLSLLLIPLIGTSVSGEVNWSPLDFIVGAAIILLAVGLFDLVGRRVDTTGKRLPYYAIIAIFILYLWAELAVGIFFNFGS</sequence>
<organism evidence="2 3">
    <name type="scientific">Sphingomicrobium sediminis</name>
    <dbReference type="NCBI Taxonomy" id="2950949"/>
    <lineage>
        <taxon>Bacteria</taxon>
        <taxon>Pseudomonadati</taxon>
        <taxon>Pseudomonadota</taxon>
        <taxon>Alphaproteobacteria</taxon>
        <taxon>Sphingomonadales</taxon>
        <taxon>Sphingomonadaceae</taxon>
        <taxon>Sphingomicrobium</taxon>
    </lineage>
</organism>
<feature type="transmembrane region" description="Helical" evidence="1">
    <location>
        <begin position="43"/>
        <end position="61"/>
    </location>
</feature>
<feature type="transmembrane region" description="Helical" evidence="1">
    <location>
        <begin position="73"/>
        <end position="96"/>
    </location>
</feature>
<keyword evidence="1" id="KW-1133">Transmembrane helix</keyword>
<gene>
    <name evidence="2" type="ORF">NDO55_10710</name>
</gene>
<evidence type="ECO:0000313" key="3">
    <source>
        <dbReference type="Proteomes" id="UP001155128"/>
    </source>
</evidence>
<proteinExistence type="predicted"/>
<accession>A0A9X2EN83</accession>
<dbReference type="AlphaFoldDB" id="A0A9X2EN83"/>